<keyword evidence="8" id="KW-0433">Leucine-rich repeat</keyword>
<dbReference type="InterPro" id="IPR017441">
    <property type="entry name" value="Protein_kinase_ATP_BS"/>
</dbReference>
<sequence length="921" mass="99538">MQNSLTGKIPPSFLNSTTLTTIYLQSNNLVGSIPPVTATAAPIKILSLAQNRLTGEIPASLGNLSSLIRLSLAVNNLVGSIPESLSSIPSLERLILSINHLSGSVPQSIFNISSLKFLEMANNSLTAQLPPNIGYMLPNLQSLILSTTRMSGHIPASLLNASKLEMIYLSGTGLTGEVPSFGSLSNLRELDLSYNHLEAGDWSFLSSLSNCTQLKRLFLDGNGMHGRLPSSIGNLPSYLEWLWLNENKFSGTIPLEIGNLRSLRMLHMDLNLFTGSIPPTIGNLSNLLVLSFAQNDLSGNVPDSIGKLAQINEFYLDGNNFIGGIPASLGQWRQLEQLDLSHNLFDGSIPSELFNISSLSLNLDLSHNFFTGQIPVKIGSLINLGSISISNNRLTGGIPSTLGMCVLLEVLHLEGNILTGSIPQSFVNLKNIRDMDLSCNKLSGKIPEFLASLISLQGLNLSFNDFEGPIPSSVILGNSSRVSLQGNPRLCANALGSSLPLCPGLGMKGKNKSILLKIVIPIVVSAVTISLLCLVAILVRRRKEHNLQHSSVHLEKITYEDIAKATNGFSPVNMVGLGSFGAVYKGILPFGNDPVAIKVFNLNQYGAPKSFIAECQALRNTRHRNLVKIITSCSMIDKTGFDFKALIFQYMPNGSLERWVHPDKHGYDSQRFLSLGERINIALDIAYALDYLHNQCTTPVVHCDLKPSNGPVRLLLKELAGLGIYPLGSPAVRQLMCSRTAGASQLHPNGLNVLLDLDMTANVSDFGLARFMCATSTAAPANSTSFSKLKGSIGYIAPEYGMGGQISMKGDVYSYGVILLEMFTGKCPTDEKFIDGMSLHKHVATEFPHGVAEILDPIMLQNDLDRGNSEMVQSCALPMLKLGLLCSMTSPQDRLGMTQVCAAILDIKHAFLELRSAESQV</sequence>
<evidence type="ECO:0000256" key="8">
    <source>
        <dbReference type="ARBA" id="ARBA00022614"/>
    </source>
</evidence>
<evidence type="ECO:0000256" key="24">
    <source>
        <dbReference type="ARBA" id="ARBA00072040"/>
    </source>
</evidence>
<evidence type="ECO:0000256" key="5">
    <source>
        <dbReference type="ARBA" id="ARBA00022475"/>
    </source>
</evidence>
<dbReference type="SUPFAM" id="SSF52058">
    <property type="entry name" value="L domain-like"/>
    <property type="match status" value="1"/>
</dbReference>
<dbReference type="Pfam" id="PF13855">
    <property type="entry name" value="LRR_8"/>
    <property type="match status" value="1"/>
</dbReference>
<evidence type="ECO:0000256" key="3">
    <source>
        <dbReference type="ARBA" id="ARBA00004479"/>
    </source>
</evidence>
<dbReference type="PANTHER" id="PTHR27008:SF548">
    <property type="entry name" value="OS02G0211800 PROTEIN"/>
    <property type="match status" value="1"/>
</dbReference>
<evidence type="ECO:0000256" key="16">
    <source>
        <dbReference type="ARBA" id="ARBA00022989"/>
    </source>
</evidence>
<evidence type="ECO:0000256" key="23">
    <source>
        <dbReference type="ARBA" id="ARBA00056628"/>
    </source>
</evidence>
<reference evidence="28" key="1">
    <citation type="submission" date="2020-05" db="EMBL/GenBank/DDBJ databases">
        <title>WGS assembly of Panicum virgatum.</title>
        <authorList>
            <person name="Lovell J.T."/>
            <person name="Jenkins J."/>
            <person name="Shu S."/>
            <person name="Juenger T.E."/>
            <person name="Schmutz J."/>
        </authorList>
    </citation>
    <scope>NUCLEOTIDE SEQUENCE</scope>
    <source>
        <strain evidence="28">AP13</strain>
    </source>
</reference>
<dbReference type="GO" id="GO:0004674">
    <property type="term" value="F:protein serine/threonine kinase activity"/>
    <property type="evidence" value="ECO:0007669"/>
    <property type="project" value="UniProtKB-KW"/>
</dbReference>
<keyword evidence="7" id="KW-0597">Phosphoprotein</keyword>
<keyword evidence="29" id="KW-1185">Reference proteome</keyword>
<evidence type="ECO:0000256" key="26">
    <source>
        <dbReference type="SAM" id="Phobius"/>
    </source>
</evidence>
<keyword evidence="12" id="KW-0677">Repeat</keyword>
<evidence type="ECO:0000256" key="7">
    <source>
        <dbReference type="ARBA" id="ARBA00022553"/>
    </source>
</evidence>
<dbReference type="Gene3D" id="1.10.510.10">
    <property type="entry name" value="Transferase(Phosphotransferase) domain 1"/>
    <property type="match status" value="1"/>
</dbReference>
<dbReference type="Gene3D" id="3.80.10.10">
    <property type="entry name" value="Ribonuclease Inhibitor"/>
    <property type="match status" value="4"/>
</dbReference>
<evidence type="ECO:0000256" key="22">
    <source>
        <dbReference type="ARBA" id="ARBA00054320"/>
    </source>
</evidence>
<dbReference type="Pfam" id="PF00069">
    <property type="entry name" value="Pkinase"/>
    <property type="match status" value="1"/>
</dbReference>
<dbReference type="SUPFAM" id="SSF56112">
    <property type="entry name" value="Protein kinase-like (PK-like)"/>
    <property type="match status" value="1"/>
</dbReference>
<organism evidence="28 29">
    <name type="scientific">Panicum virgatum</name>
    <name type="common">Blackwell switchgrass</name>
    <dbReference type="NCBI Taxonomy" id="38727"/>
    <lineage>
        <taxon>Eukaryota</taxon>
        <taxon>Viridiplantae</taxon>
        <taxon>Streptophyta</taxon>
        <taxon>Embryophyta</taxon>
        <taxon>Tracheophyta</taxon>
        <taxon>Spermatophyta</taxon>
        <taxon>Magnoliopsida</taxon>
        <taxon>Liliopsida</taxon>
        <taxon>Poales</taxon>
        <taxon>Poaceae</taxon>
        <taxon>PACMAD clade</taxon>
        <taxon>Panicoideae</taxon>
        <taxon>Panicodae</taxon>
        <taxon>Paniceae</taxon>
        <taxon>Panicinae</taxon>
        <taxon>Panicum</taxon>
        <taxon>Panicum sect. Hiantes</taxon>
    </lineage>
</organism>
<dbReference type="EC" id="2.7.11.1" evidence="4"/>
<evidence type="ECO:0000256" key="18">
    <source>
        <dbReference type="ARBA" id="ARBA00023170"/>
    </source>
</evidence>
<keyword evidence="5" id="KW-1003">Cell membrane</keyword>
<feature type="transmembrane region" description="Helical" evidence="26">
    <location>
        <begin position="518"/>
        <end position="539"/>
    </location>
</feature>
<keyword evidence="14" id="KW-0418">Kinase</keyword>
<dbReference type="PROSITE" id="PS50011">
    <property type="entry name" value="PROTEIN_KINASE_DOM"/>
    <property type="match status" value="1"/>
</dbReference>
<comment type="function">
    <text evidence="23">The processed protein kinase Xa21 chain released by protein cleavage after X.oryzae pv. oryzae protein Ax21 detection translocates into the nucleus where it can bind and regulate WRKY62, a transcription factor. Confers resistance to the bacterial pathogen X.oryzae pv. oryzae (Xoo).</text>
</comment>
<evidence type="ECO:0000256" key="17">
    <source>
        <dbReference type="ARBA" id="ARBA00023136"/>
    </source>
</evidence>
<dbReference type="SUPFAM" id="SSF52047">
    <property type="entry name" value="RNI-like"/>
    <property type="match status" value="1"/>
</dbReference>
<dbReference type="PANTHER" id="PTHR27008">
    <property type="entry name" value="OS04G0122200 PROTEIN"/>
    <property type="match status" value="1"/>
</dbReference>
<dbReference type="GO" id="GO:0005789">
    <property type="term" value="C:endoplasmic reticulum membrane"/>
    <property type="evidence" value="ECO:0007669"/>
    <property type="project" value="UniProtKB-SubCell"/>
</dbReference>
<dbReference type="GO" id="GO:0005886">
    <property type="term" value="C:plasma membrane"/>
    <property type="evidence" value="ECO:0007669"/>
    <property type="project" value="UniProtKB-SubCell"/>
</dbReference>
<dbReference type="GO" id="GO:0005524">
    <property type="term" value="F:ATP binding"/>
    <property type="evidence" value="ECO:0007669"/>
    <property type="project" value="UniProtKB-UniRule"/>
</dbReference>
<keyword evidence="18" id="KW-0675">Receptor</keyword>
<dbReference type="Pfam" id="PF07714">
    <property type="entry name" value="PK_Tyr_Ser-Thr"/>
    <property type="match status" value="1"/>
</dbReference>
<dbReference type="SMART" id="SM00220">
    <property type="entry name" value="S_TKc"/>
    <property type="match status" value="1"/>
</dbReference>
<dbReference type="Pfam" id="PF00560">
    <property type="entry name" value="LRR_1"/>
    <property type="match status" value="5"/>
</dbReference>
<evidence type="ECO:0000256" key="4">
    <source>
        <dbReference type="ARBA" id="ARBA00012513"/>
    </source>
</evidence>
<keyword evidence="11" id="KW-0732">Signal</keyword>
<dbReference type="FunFam" id="3.30.200.20:FF:000432">
    <property type="entry name" value="LRR receptor-like serine/threonine-protein kinase EFR"/>
    <property type="match status" value="1"/>
</dbReference>
<comment type="caution">
    <text evidence="28">The sequence shown here is derived from an EMBL/GenBank/DDBJ whole genome shotgun (WGS) entry which is preliminary data.</text>
</comment>
<dbReference type="FunFam" id="3.80.10.10:FF:000288">
    <property type="entry name" value="LRR receptor-like serine/threonine-protein kinase EFR"/>
    <property type="match status" value="1"/>
</dbReference>
<evidence type="ECO:0000259" key="27">
    <source>
        <dbReference type="PROSITE" id="PS50011"/>
    </source>
</evidence>
<comment type="subcellular location">
    <subcellularLocation>
        <location evidence="1">Cell membrane</location>
        <topology evidence="1">Single-pass membrane protein</topology>
    </subcellularLocation>
    <subcellularLocation>
        <location evidence="2">Endoplasmic reticulum membrane</location>
        <topology evidence="2">Single-pass membrane protein</topology>
    </subcellularLocation>
    <subcellularLocation>
        <location evidence="3">Membrane</location>
        <topology evidence="3">Single-pass type I membrane protein</topology>
    </subcellularLocation>
</comment>
<name>A0A8T0WX56_PANVG</name>
<evidence type="ECO:0000256" key="2">
    <source>
        <dbReference type="ARBA" id="ARBA00004389"/>
    </source>
</evidence>
<gene>
    <name evidence="28" type="ORF">PVAP13_1NG113600</name>
</gene>
<evidence type="ECO:0000313" key="28">
    <source>
        <dbReference type="EMBL" id="KAG2649473.1"/>
    </source>
</evidence>
<feature type="domain" description="Protein kinase" evidence="27">
    <location>
        <begin position="569"/>
        <end position="912"/>
    </location>
</feature>
<dbReference type="InterPro" id="IPR001245">
    <property type="entry name" value="Ser-Thr/Tyr_kinase_cat_dom"/>
</dbReference>
<evidence type="ECO:0000256" key="9">
    <source>
        <dbReference type="ARBA" id="ARBA00022679"/>
    </source>
</evidence>
<keyword evidence="17 26" id="KW-0472">Membrane</keyword>
<dbReference type="InterPro" id="IPR011009">
    <property type="entry name" value="Kinase-like_dom_sf"/>
</dbReference>
<dbReference type="InterPro" id="IPR000719">
    <property type="entry name" value="Prot_kinase_dom"/>
</dbReference>
<dbReference type="FunFam" id="1.10.510.10:FF:000358">
    <property type="entry name" value="Putative leucine-rich repeat receptor-like serine/threonine-protein kinase"/>
    <property type="match status" value="1"/>
</dbReference>
<evidence type="ECO:0000256" key="20">
    <source>
        <dbReference type="ARBA" id="ARBA00047899"/>
    </source>
</evidence>
<evidence type="ECO:0000256" key="10">
    <source>
        <dbReference type="ARBA" id="ARBA00022692"/>
    </source>
</evidence>
<evidence type="ECO:0000256" key="14">
    <source>
        <dbReference type="ARBA" id="ARBA00022777"/>
    </source>
</evidence>
<evidence type="ECO:0000256" key="13">
    <source>
        <dbReference type="ARBA" id="ARBA00022741"/>
    </source>
</evidence>
<comment type="catalytic activity">
    <reaction evidence="20">
        <text>L-threonyl-[protein] + ATP = O-phospho-L-threonyl-[protein] + ADP + H(+)</text>
        <dbReference type="Rhea" id="RHEA:46608"/>
        <dbReference type="Rhea" id="RHEA-COMP:11060"/>
        <dbReference type="Rhea" id="RHEA-COMP:11605"/>
        <dbReference type="ChEBI" id="CHEBI:15378"/>
        <dbReference type="ChEBI" id="CHEBI:30013"/>
        <dbReference type="ChEBI" id="CHEBI:30616"/>
        <dbReference type="ChEBI" id="CHEBI:61977"/>
        <dbReference type="ChEBI" id="CHEBI:456216"/>
        <dbReference type="EC" id="2.7.11.1"/>
    </reaction>
</comment>
<accession>A0A8T0WX56</accession>
<evidence type="ECO:0000256" key="19">
    <source>
        <dbReference type="ARBA" id="ARBA00023180"/>
    </source>
</evidence>
<dbReference type="Gene3D" id="3.30.200.20">
    <property type="entry name" value="Phosphorylase Kinase, domain 1"/>
    <property type="match status" value="1"/>
</dbReference>
<evidence type="ECO:0000256" key="11">
    <source>
        <dbReference type="ARBA" id="ARBA00022729"/>
    </source>
</evidence>
<dbReference type="Proteomes" id="UP000823388">
    <property type="component" value="Chromosome 1N"/>
</dbReference>
<dbReference type="PROSITE" id="PS51450">
    <property type="entry name" value="LRR"/>
    <property type="match status" value="1"/>
</dbReference>
<dbReference type="EMBL" id="CM029038">
    <property type="protein sequence ID" value="KAG2649473.1"/>
    <property type="molecule type" value="Genomic_DNA"/>
</dbReference>
<dbReference type="InterPro" id="IPR032675">
    <property type="entry name" value="LRR_dom_sf"/>
</dbReference>
<dbReference type="InterPro" id="IPR001611">
    <property type="entry name" value="Leu-rich_rpt"/>
</dbReference>
<evidence type="ECO:0000256" key="6">
    <source>
        <dbReference type="ARBA" id="ARBA00022527"/>
    </source>
</evidence>
<evidence type="ECO:0000256" key="15">
    <source>
        <dbReference type="ARBA" id="ARBA00022840"/>
    </source>
</evidence>
<evidence type="ECO:0000313" key="29">
    <source>
        <dbReference type="Proteomes" id="UP000823388"/>
    </source>
</evidence>
<evidence type="ECO:0000256" key="1">
    <source>
        <dbReference type="ARBA" id="ARBA00004162"/>
    </source>
</evidence>
<keyword evidence="13 25" id="KW-0547">Nucleotide-binding</keyword>
<comment type="function">
    <text evidence="22">Receptor kinase that detects X.oryzae pv. oryzae protein Ax21 to promote innate immunity. Following X.oryzae pv. oryzae protein Ax21 detection, undergoes cleavage, releasing the processed protein kinase Xa21 chain.</text>
</comment>
<feature type="binding site" evidence="25">
    <location>
        <position position="598"/>
    </location>
    <ligand>
        <name>ATP</name>
        <dbReference type="ChEBI" id="CHEBI:30616"/>
    </ligand>
</feature>
<keyword evidence="16 26" id="KW-1133">Transmembrane helix</keyword>
<dbReference type="AlphaFoldDB" id="A0A8T0WX56"/>
<dbReference type="PROSITE" id="PS00107">
    <property type="entry name" value="PROTEIN_KINASE_ATP"/>
    <property type="match status" value="1"/>
</dbReference>
<dbReference type="FunFam" id="3.80.10.10:FF:000095">
    <property type="entry name" value="LRR receptor-like serine/threonine-protein kinase GSO1"/>
    <property type="match status" value="1"/>
</dbReference>
<protein>
    <recommendedName>
        <fullName evidence="24">Receptor kinase-like protein Xa21</fullName>
        <ecNumber evidence="4">2.7.11.1</ecNumber>
    </recommendedName>
</protein>
<keyword evidence="6" id="KW-0723">Serine/threonine-protein kinase</keyword>
<keyword evidence="9" id="KW-0808">Transferase</keyword>
<evidence type="ECO:0000256" key="12">
    <source>
        <dbReference type="ARBA" id="ARBA00022737"/>
    </source>
</evidence>
<proteinExistence type="predicted"/>
<keyword evidence="19" id="KW-0325">Glycoprotein</keyword>
<evidence type="ECO:0000256" key="25">
    <source>
        <dbReference type="PROSITE-ProRule" id="PRU10141"/>
    </source>
</evidence>
<evidence type="ECO:0000256" key="21">
    <source>
        <dbReference type="ARBA" id="ARBA00048679"/>
    </source>
</evidence>
<dbReference type="InterPro" id="IPR051809">
    <property type="entry name" value="Plant_receptor-like_S/T_kinase"/>
</dbReference>
<comment type="catalytic activity">
    <reaction evidence="21">
        <text>L-seryl-[protein] + ATP = O-phospho-L-seryl-[protein] + ADP + H(+)</text>
        <dbReference type="Rhea" id="RHEA:17989"/>
        <dbReference type="Rhea" id="RHEA-COMP:9863"/>
        <dbReference type="Rhea" id="RHEA-COMP:11604"/>
        <dbReference type="ChEBI" id="CHEBI:15378"/>
        <dbReference type="ChEBI" id="CHEBI:29999"/>
        <dbReference type="ChEBI" id="CHEBI:30616"/>
        <dbReference type="ChEBI" id="CHEBI:83421"/>
        <dbReference type="ChEBI" id="CHEBI:456216"/>
        <dbReference type="EC" id="2.7.11.1"/>
    </reaction>
</comment>
<keyword evidence="15 25" id="KW-0067">ATP-binding</keyword>
<keyword evidence="10 26" id="KW-0812">Transmembrane</keyword>